<feature type="non-terminal residue" evidence="1">
    <location>
        <position position="1"/>
    </location>
</feature>
<evidence type="ECO:0000313" key="2">
    <source>
        <dbReference type="Proteomes" id="UP001303473"/>
    </source>
</evidence>
<dbReference type="Proteomes" id="UP001303473">
    <property type="component" value="Unassembled WGS sequence"/>
</dbReference>
<dbReference type="EMBL" id="MU853827">
    <property type="protein sequence ID" value="KAK3938541.1"/>
    <property type="molecule type" value="Genomic_DNA"/>
</dbReference>
<accession>A0AAN6S3J4</accession>
<proteinExistence type="predicted"/>
<keyword evidence="2" id="KW-1185">Reference proteome</keyword>
<gene>
    <name evidence="1" type="ORF">QBC46DRAFT_440130</name>
</gene>
<name>A0AAN6S3J4_9PEZI</name>
<comment type="caution">
    <text evidence="1">The sequence shown here is derived from an EMBL/GenBank/DDBJ whole genome shotgun (WGS) entry which is preliminary data.</text>
</comment>
<evidence type="ECO:0000313" key="1">
    <source>
        <dbReference type="EMBL" id="KAK3938541.1"/>
    </source>
</evidence>
<protein>
    <submittedName>
        <fullName evidence="1">Uncharacterized protein</fullName>
    </submittedName>
</protein>
<organism evidence="1 2">
    <name type="scientific">Diplogelasinospora grovesii</name>
    <dbReference type="NCBI Taxonomy" id="303347"/>
    <lineage>
        <taxon>Eukaryota</taxon>
        <taxon>Fungi</taxon>
        <taxon>Dikarya</taxon>
        <taxon>Ascomycota</taxon>
        <taxon>Pezizomycotina</taxon>
        <taxon>Sordariomycetes</taxon>
        <taxon>Sordariomycetidae</taxon>
        <taxon>Sordariales</taxon>
        <taxon>Diplogelasinosporaceae</taxon>
        <taxon>Diplogelasinospora</taxon>
    </lineage>
</organism>
<sequence length="93" mass="10628">GHPRLLRVPQFPESPTPIINPKPTLQSYFQSFESRIGYRLVLGGTRYVLRLLRGRHSLALLHSHRPLPARHGREALPRAPPTSHHHMLAHTII</sequence>
<reference evidence="2" key="1">
    <citation type="journal article" date="2023" name="Mol. Phylogenet. Evol.">
        <title>Genome-scale phylogeny and comparative genomics of the fungal order Sordariales.</title>
        <authorList>
            <person name="Hensen N."/>
            <person name="Bonometti L."/>
            <person name="Westerberg I."/>
            <person name="Brannstrom I.O."/>
            <person name="Guillou S."/>
            <person name="Cros-Aarteil S."/>
            <person name="Calhoun S."/>
            <person name="Haridas S."/>
            <person name="Kuo A."/>
            <person name="Mondo S."/>
            <person name="Pangilinan J."/>
            <person name="Riley R."/>
            <person name="LaButti K."/>
            <person name="Andreopoulos B."/>
            <person name="Lipzen A."/>
            <person name="Chen C."/>
            <person name="Yan M."/>
            <person name="Daum C."/>
            <person name="Ng V."/>
            <person name="Clum A."/>
            <person name="Steindorff A."/>
            <person name="Ohm R.A."/>
            <person name="Martin F."/>
            <person name="Silar P."/>
            <person name="Natvig D.O."/>
            <person name="Lalanne C."/>
            <person name="Gautier V."/>
            <person name="Ament-Velasquez S.L."/>
            <person name="Kruys A."/>
            <person name="Hutchinson M.I."/>
            <person name="Powell A.J."/>
            <person name="Barry K."/>
            <person name="Miller A.N."/>
            <person name="Grigoriev I.V."/>
            <person name="Debuchy R."/>
            <person name="Gladieux P."/>
            <person name="Hiltunen Thoren M."/>
            <person name="Johannesson H."/>
        </authorList>
    </citation>
    <scope>NUCLEOTIDE SEQUENCE [LARGE SCALE GENOMIC DNA]</scope>
    <source>
        <strain evidence="2">CBS 340.73</strain>
    </source>
</reference>
<dbReference type="AlphaFoldDB" id="A0AAN6S3J4"/>